<sequence>MSGMSDIASLGLTNTPSPADSGAPLDTSEAPEVDISEATEGSAPAAEISAETAQRVADATPETQTSRSGPLIPLSTDRQTVAAYAGASDGEARGAGGQTLFQSLFARQEARTPIANAERGKSGRVVVASEDGASAGGDALPGVDPRSLFEIGQRASADEDAIEDASYEVAALTGGFARLAPNGLRVQREDVRTDCFPGQLVGMISAIERRFGQRVVVTSGYRSPEHNRRVRGASRSQHMACKAADIVIPNTNHLEVAAFVRSLRGRGGVGTYCHTKAIHIDVGPERDWNWRCRRGG</sequence>
<reference evidence="3 4" key="1">
    <citation type="submission" date="2018-08" db="EMBL/GenBank/DDBJ databases">
        <title>Fulvimarina sp. 85, whole genome shotgun sequence.</title>
        <authorList>
            <person name="Tuo L."/>
        </authorList>
    </citation>
    <scope>NUCLEOTIDE SEQUENCE [LARGE SCALE GENOMIC DNA]</scope>
    <source>
        <strain evidence="3 4">85</strain>
    </source>
</reference>
<gene>
    <name evidence="3" type="ORF">DYI37_13650</name>
</gene>
<evidence type="ECO:0000259" key="2">
    <source>
        <dbReference type="Pfam" id="PF08291"/>
    </source>
</evidence>
<feature type="domain" description="Peptidase M15A C-terminal" evidence="2">
    <location>
        <begin position="178"/>
        <end position="281"/>
    </location>
</feature>
<feature type="region of interest" description="Disordered" evidence="1">
    <location>
        <begin position="1"/>
        <end position="77"/>
    </location>
</feature>
<keyword evidence="4" id="KW-1185">Reference proteome</keyword>
<evidence type="ECO:0000256" key="1">
    <source>
        <dbReference type="SAM" id="MobiDB-lite"/>
    </source>
</evidence>
<dbReference type="InterPro" id="IPR013230">
    <property type="entry name" value="Peptidase_M15A_C"/>
</dbReference>
<dbReference type="SUPFAM" id="SSF55166">
    <property type="entry name" value="Hedgehog/DD-peptidase"/>
    <property type="match status" value="1"/>
</dbReference>
<protein>
    <submittedName>
        <fullName evidence="3">DUF882 domain-containing protein</fullName>
    </submittedName>
</protein>
<comment type="caution">
    <text evidence="3">The sequence shown here is derived from an EMBL/GenBank/DDBJ whole genome shotgun (WGS) entry which is preliminary data.</text>
</comment>
<proteinExistence type="predicted"/>
<name>A0A371X2A2_9HYPH</name>
<dbReference type="AlphaFoldDB" id="A0A371X2A2"/>
<dbReference type="Gene3D" id="3.30.1380.10">
    <property type="match status" value="1"/>
</dbReference>
<dbReference type="Pfam" id="PF08291">
    <property type="entry name" value="Peptidase_M15_3"/>
    <property type="match status" value="1"/>
</dbReference>
<accession>A0A371X2A2</accession>
<dbReference type="EMBL" id="QURL01000005">
    <property type="protein sequence ID" value="RFC63174.1"/>
    <property type="molecule type" value="Genomic_DNA"/>
</dbReference>
<evidence type="ECO:0000313" key="3">
    <source>
        <dbReference type="EMBL" id="RFC63174.1"/>
    </source>
</evidence>
<organism evidence="3 4">
    <name type="scientific">Fulvimarina endophytica</name>
    <dbReference type="NCBI Taxonomy" id="2293836"/>
    <lineage>
        <taxon>Bacteria</taxon>
        <taxon>Pseudomonadati</taxon>
        <taxon>Pseudomonadota</taxon>
        <taxon>Alphaproteobacteria</taxon>
        <taxon>Hyphomicrobiales</taxon>
        <taxon>Aurantimonadaceae</taxon>
        <taxon>Fulvimarina</taxon>
    </lineage>
</organism>
<evidence type="ECO:0000313" key="4">
    <source>
        <dbReference type="Proteomes" id="UP000264310"/>
    </source>
</evidence>
<dbReference type="Proteomes" id="UP000264310">
    <property type="component" value="Unassembled WGS sequence"/>
</dbReference>
<dbReference type="OrthoDB" id="5418604at2"/>
<dbReference type="InterPro" id="IPR009045">
    <property type="entry name" value="Zn_M74/Hedgehog-like"/>
</dbReference>